<reference evidence="7" key="1">
    <citation type="submission" date="2023-07" db="EMBL/GenBank/DDBJ databases">
        <title>30 novel species of actinomycetes from the DSMZ collection.</title>
        <authorList>
            <person name="Nouioui I."/>
        </authorList>
    </citation>
    <scope>NUCLEOTIDE SEQUENCE [LARGE SCALE GENOMIC DNA]</scope>
    <source>
        <strain evidence="7">DSM 44915</strain>
    </source>
</reference>
<evidence type="ECO:0000259" key="5">
    <source>
        <dbReference type="PROSITE" id="PS50975"/>
    </source>
</evidence>
<dbReference type="Pfam" id="PF13535">
    <property type="entry name" value="ATP-grasp_4"/>
    <property type="match status" value="1"/>
</dbReference>
<dbReference type="SUPFAM" id="SSF56059">
    <property type="entry name" value="Glutathione synthetase ATP-binding domain-like"/>
    <property type="match status" value="1"/>
</dbReference>
<dbReference type="NCBIfam" id="NF005543">
    <property type="entry name" value="PRK07206.1"/>
    <property type="match status" value="1"/>
</dbReference>
<gene>
    <name evidence="6" type="ORF">RM844_19645</name>
</gene>
<dbReference type="PANTHER" id="PTHR43585:SF2">
    <property type="entry name" value="ATP-GRASP ENZYME FSQD"/>
    <property type="match status" value="1"/>
</dbReference>
<dbReference type="InterPro" id="IPR011761">
    <property type="entry name" value="ATP-grasp"/>
</dbReference>
<dbReference type="Gene3D" id="3.30.470.20">
    <property type="entry name" value="ATP-grasp fold, B domain"/>
    <property type="match status" value="1"/>
</dbReference>
<keyword evidence="1" id="KW-0436">Ligase</keyword>
<organism evidence="6 7">
    <name type="scientific">Streptomyces chisholmiae</name>
    <dbReference type="NCBI Taxonomy" id="3075540"/>
    <lineage>
        <taxon>Bacteria</taxon>
        <taxon>Bacillati</taxon>
        <taxon>Actinomycetota</taxon>
        <taxon>Actinomycetes</taxon>
        <taxon>Kitasatosporales</taxon>
        <taxon>Streptomycetaceae</taxon>
        <taxon>Streptomyces</taxon>
    </lineage>
</organism>
<dbReference type="PROSITE" id="PS50975">
    <property type="entry name" value="ATP_GRASP"/>
    <property type="match status" value="1"/>
</dbReference>
<evidence type="ECO:0000256" key="3">
    <source>
        <dbReference type="ARBA" id="ARBA00022840"/>
    </source>
</evidence>
<evidence type="ECO:0000313" key="7">
    <source>
        <dbReference type="Proteomes" id="UP001183410"/>
    </source>
</evidence>
<evidence type="ECO:0000256" key="2">
    <source>
        <dbReference type="ARBA" id="ARBA00022741"/>
    </source>
</evidence>
<evidence type="ECO:0000256" key="1">
    <source>
        <dbReference type="ARBA" id="ARBA00022598"/>
    </source>
</evidence>
<proteinExistence type="predicted"/>
<keyword evidence="2 4" id="KW-0547">Nucleotide-binding</keyword>
<evidence type="ECO:0000256" key="4">
    <source>
        <dbReference type="PROSITE-ProRule" id="PRU00409"/>
    </source>
</evidence>
<keyword evidence="7" id="KW-1185">Reference proteome</keyword>
<dbReference type="InterPro" id="IPR052032">
    <property type="entry name" value="ATP-dep_AA_Ligase"/>
</dbReference>
<name>A0ABU2JU47_9ACTN</name>
<evidence type="ECO:0000313" key="6">
    <source>
        <dbReference type="EMBL" id="MDT0268503.1"/>
    </source>
</evidence>
<dbReference type="EMBL" id="JAVREO010000011">
    <property type="protein sequence ID" value="MDT0268503.1"/>
    <property type="molecule type" value="Genomic_DNA"/>
</dbReference>
<protein>
    <submittedName>
        <fullName evidence="6">ATP-grasp domain-containing protein</fullName>
    </submittedName>
</protein>
<keyword evidence="3 4" id="KW-0067">ATP-binding</keyword>
<dbReference type="Proteomes" id="UP001183410">
    <property type="component" value="Unassembled WGS sequence"/>
</dbReference>
<feature type="domain" description="ATP-grasp" evidence="5">
    <location>
        <begin position="108"/>
        <end position="306"/>
    </location>
</feature>
<dbReference type="PANTHER" id="PTHR43585">
    <property type="entry name" value="FUMIPYRROLE BIOSYNTHESIS PROTEIN C"/>
    <property type="match status" value="1"/>
</dbReference>
<accession>A0ABU2JU47</accession>
<comment type="caution">
    <text evidence="6">The sequence shown here is derived from an EMBL/GenBank/DDBJ whole genome shotgun (WGS) entry which is preliminary data.</text>
</comment>
<dbReference type="RefSeq" id="WP_311668590.1">
    <property type="nucleotide sequence ID" value="NZ_JAVREO010000011.1"/>
</dbReference>
<sequence>MTIAIVDAYGAGRLLPEALRSRGVEAVHVRSARPDTRLAYRPEDFAVDLRYGGDLAATCRELRALGVTGVVAAAESGVRLADQLAAALGVPGNDLVRSPARRDKFAMREAVRAAGLATAASRCGSALRESLDWARAHGRWPVVLKPSRSAGADHVFVCHSLTEVADAHTRIMAAVNRYGERNEVVLAQEFLVGTEHYVNTVSHDGRHRVVEVWRYHKRLVDGRSVYDYEDLLALDEPGVRELVDYVRAVLDALGIREGAAHTEVMRTAAGPVLIECGARLGGGQTPALLTRCVGADQVNSLAYAIAEPAGFLAEAEAPYQLKSRLRCVNLISPRAGRVPADAGWQPVRELPSFAELVLNAPAGSRLTRTVDMATCPGTVYLSHDDPAVLAADHRALREWEVTWLYAS</sequence>